<name>A0AAN9XRA8_PSOTE</name>
<dbReference type="EMBL" id="JAYMYS010000002">
    <property type="protein sequence ID" value="KAK7404963.1"/>
    <property type="molecule type" value="Genomic_DNA"/>
</dbReference>
<feature type="region of interest" description="Disordered" evidence="2">
    <location>
        <begin position="172"/>
        <end position="380"/>
    </location>
</feature>
<organism evidence="4 5">
    <name type="scientific">Psophocarpus tetragonolobus</name>
    <name type="common">Winged bean</name>
    <name type="synonym">Dolichos tetragonolobus</name>
    <dbReference type="NCBI Taxonomy" id="3891"/>
    <lineage>
        <taxon>Eukaryota</taxon>
        <taxon>Viridiplantae</taxon>
        <taxon>Streptophyta</taxon>
        <taxon>Embryophyta</taxon>
        <taxon>Tracheophyta</taxon>
        <taxon>Spermatophyta</taxon>
        <taxon>Magnoliopsida</taxon>
        <taxon>eudicotyledons</taxon>
        <taxon>Gunneridae</taxon>
        <taxon>Pentapetalae</taxon>
        <taxon>rosids</taxon>
        <taxon>fabids</taxon>
        <taxon>Fabales</taxon>
        <taxon>Fabaceae</taxon>
        <taxon>Papilionoideae</taxon>
        <taxon>50 kb inversion clade</taxon>
        <taxon>NPAAA clade</taxon>
        <taxon>indigoferoid/millettioid clade</taxon>
        <taxon>Phaseoleae</taxon>
        <taxon>Psophocarpus</taxon>
    </lineage>
</organism>
<keyword evidence="1" id="KW-0175">Coiled coil</keyword>
<feature type="compositionally biased region" description="Basic and acidic residues" evidence="2">
    <location>
        <begin position="423"/>
        <end position="432"/>
    </location>
</feature>
<dbReference type="PANTHER" id="PTHR36143">
    <property type="entry name" value="OS08G0177500 PROTEIN"/>
    <property type="match status" value="1"/>
</dbReference>
<keyword evidence="3" id="KW-0812">Transmembrane</keyword>
<feature type="compositionally biased region" description="Basic and acidic residues" evidence="2">
    <location>
        <begin position="321"/>
        <end position="360"/>
    </location>
</feature>
<dbReference type="Proteomes" id="UP001386955">
    <property type="component" value="Unassembled WGS sequence"/>
</dbReference>
<sequence length="470" mass="53363">MAYNKGLHHSSNGGSHVHRGRSYALILLITFGVALLGVMVLHKLRERRIYTLLVKEKDNQILALQLLLQKERDRSKELRGKNEEMKGKIYTLRSQKMELSRTVGEMQSTLDSLKDEQKLMESAFVEQQKELRLMQEKASNVGQGGSEIVAIRDNLKHKEAEIEDLKRREIPVNDHPTTFPEIVTTNGTTAAAEDETEKDENSGESAKYEGDDSEDASKSKLTEFKDGEVRSEIKDKIRTYAELVKENEDTQDDGGDTGKDAEVVDGREKETTREEHAGLENNIDDGGQVKQLAVMKRKHGHARRTKGKRFKGSSIENNGVSDKHTTNRKVYRDEFKGRRVGKVSREENFAREDGGRDNNSARKVKSQAKLLKPENHESKEANYMKVNKTNHHINKAHKNAGQTKSKGLLEGQEELEEVLGVQKQEKGAIDSGHDEEDSDEDFFKESQPDFEDEKDEYKEEIDQSEFQPGL</sequence>
<accession>A0AAN9XRA8</accession>
<evidence type="ECO:0008006" key="6">
    <source>
        <dbReference type="Google" id="ProtNLM"/>
    </source>
</evidence>
<reference evidence="4 5" key="1">
    <citation type="submission" date="2024-01" db="EMBL/GenBank/DDBJ databases">
        <title>The genomes of 5 underutilized Papilionoideae crops provide insights into root nodulation and disease resistanc.</title>
        <authorList>
            <person name="Jiang F."/>
        </authorList>
    </citation>
    <scope>NUCLEOTIDE SEQUENCE [LARGE SCALE GENOMIC DNA]</scope>
    <source>
        <strain evidence="4">DUOXIRENSHENG_FW03</strain>
        <tissue evidence="4">Leaves</tissue>
    </source>
</reference>
<dbReference type="PANTHER" id="PTHR36143:SF4">
    <property type="entry name" value="OS08G0177500 PROTEIN"/>
    <property type="match status" value="1"/>
</dbReference>
<keyword evidence="5" id="KW-1185">Reference proteome</keyword>
<proteinExistence type="predicted"/>
<keyword evidence="3" id="KW-0472">Membrane</keyword>
<feature type="compositionally biased region" description="Basic and acidic residues" evidence="2">
    <location>
        <begin position="206"/>
        <end position="248"/>
    </location>
</feature>
<evidence type="ECO:0000313" key="4">
    <source>
        <dbReference type="EMBL" id="KAK7404963.1"/>
    </source>
</evidence>
<evidence type="ECO:0000256" key="3">
    <source>
        <dbReference type="SAM" id="Phobius"/>
    </source>
</evidence>
<gene>
    <name evidence="4" type="ORF">VNO78_06052</name>
</gene>
<feature type="compositionally biased region" description="Basic and acidic residues" evidence="2">
    <location>
        <begin position="371"/>
        <end position="380"/>
    </location>
</feature>
<feature type="transmembrane region" description="Helical" evidence="3">
    <location>
        <begin position="20"/>
        <end position="41"/>
    </location>
</feature>
<evidence type="ECO:0000313" key="5">
    <source>
        <dbReference type="Proteomes" id="UP001386955"/>
    </source>
</evidence>
<evidence type="ECO:0000256" key="2">
    <source>
        <dbReference type="SAM" id="MobiDB-lite"/>
    </source>
</evidence>
<keyword evidence="3" id="KW-1133">Transmembrane helix</keyword>
<evidence type="ECO:0000256" key="1">
    <source>
        <dbReference type="SAM" id="Coils"/>
    </source>
</evidence>
<feature type="compositionally biased region" description="Basic residues" evidence="2">
    <location>
        <begin position="295"/>
        <end position="311"/>
    </location>
</feature>
<protein>
    <recommendedName>
        <fullName evidence="6">Micronuclear linker histone polyprotein-like protein</fullName>
    </recommendedName>
</protein>
<feature type="region of interest" description="Disordered" evidence="2">
    <location>
        <begin position="422"/>
        <end position="470"/>
    </location>
</feature>
<dbReference type="AlphaFoldDB" id="A0AAN9XRA8"/>
<feature type="compositionally biased region" description="Basic and acidic residues" evidence="2">
    <location>
        <begin position="256"/>
        <end position="278"/>
    </location>
</feature>
<comment type="caution">
    <text evidence="4">The sequence shown here is derived from an EMBL/GenBank/DDBJ whole genome shotgun (WGS) entry which is preliminary data.</text>
</comment>
<feature type="coiled-coil region" evidence="1">
    <location>
        <begin position="68"/>
        <end position="168"/>
    </location>
</feature>